<dbReference type="AlphaFoldDB" id="U4L6W3"/>
<keyword evidence="3" id="KW-1185">Reference proteome</keyword>
<evidence type="ECO:0000256" key="1">
    <source>
        <dbReference type="SAM" id="MobiDB-lite"/>
    </source>
</evidence>
<evidence type="ECO:0000313" key="3">
    <source>
        <dbReference type="Proteomes" id="UP000018144"/>
    </source>
</evidence>
<proteinExistence type="predicted"/>
<dbReference type="Proteomes" id="UP000018144">
    <property type="component" value="Unassembled WGS sequence"/>
</dbReference>
<protein>
    <submittedName>
        <fullName evidence="2">Uncharacterized protein</fullName>
    </submittedName>
</protein>
<dbReference type="EMBL" id="HF935725">
    <property type="protein sequence ID" value="CCX12854.1"/>
    <property type="molecule type" value="Genomic_DNA"/>
</dbReference>
<evidence type="ECO:0000313" key="2">
    <source>
        <dbReference type="EMBL" id="CCX12854.1"/>
    </source>
</evidence>
<feature type="compositionally biased region" description="Basic and acidic residues" evidence="1">
    <location>
        <begin position="44"/>
        <end position="58"/>
    </location>
</feature>
<feature type="region of interest" description="Disordered" evidence="1">
    <location>
        <begin position="26"/>
        <end position="69"/>
    </location>
</feature>
<gene>
    <name evidence="2" type="ORF">PCON_12448</name>
</gene>
<organism evidence="2 3">
    <name type="scientific">Pyronema omphalodes (strain CBS 100304)</name>
    <name type="common">Pyronema confluens</name>
    <dbReference type="NCBI Taxonomy" id="1076935"/>
    <lineage>
        <taxon>Eukaryota</taxon>
        <taxon>Fungi</taxon>
        <taxon>Dikarya</taxon>
        <taxon>Ascomycota</taxon>
        <taxon>Pezizomycotina</taxon>
        <taxon>Pezizomycetes</taxon>
        <taxon>Pezizales</taxon>
        <taxon>Pyronemataceae</taxon>
        <taxon>Pyronema</taxon>
    </lineage>
</organism>
<accession>U4L6W3</accession>
<sequence>MSQATTRAQMLFTAAEYVASLEAQKRAMQKQAEQKSHNQAQKKTQNETKEKVQKEAQKHVQKQAGAQEDLGPCNQTGLFRRWRIWVVRAIARRHQEKRKECGLFQAFKNWNPCIPVLDI</sequence>
<reference evidence="2 3" key="1">
    <citation type="journal article" date="2013" name="PLoS Genet.">
        <title>The genome and development-dependent transcriptomes of Pyronema confluens: a window into fungal evolution.</title>
        <authorList>
            <person name="Traeger S."/>
            <person name="Altegoer F."/>
            <person name="Freitag M."/>
            <person name="Gabaldon T."/>
            <person name="Kempken F."/>
            <person name="Kumar A."/>
            <person name="Marcet-Houben M."/>
            <person name="Poggeler S."/>
            <person name="Stajich J.E."/>
            <person name="Nowrousian M."/>
        </authorList>
    </citation>
    <scope>NUCLEOTIDE SEQUENCE [LARGE SCALE GENOMIC DNA]</scope>
    <source>
        <strain evidence="3">CBS 100304</strain>
        <tissue evidence="2">Vegetative mycelium</tissue>
    </source>
</reference>
<name>U4L6W3_PYROM</name>